<organism evidence="1 2">
    <name type="scientific">Hymenobacter terrestris</name>
    <dbReference type="NCBI Taxonomy" id="2748310"/>
    <lineage>
        <taxon>Bacteria</taxon>
        <taxon>Pseudomonadati</taxon>
        <taxon>Bacteroidota</taxon>
        <taxon>Cytophagia</taxon>
        <taxon>Cytophagales</taxon>
        <taxon>Hymenobacteraceae</taxon>
        <taxon>Hymenobacter</taxon>
    </lineage>
</organism>
<dbReference type="RefSeq" id="WP_176899450.1">
    <property type="nucleotide sequence ID" value="NZ_JABKAV010000016.1"/>
</dbReference>
<comment type="caution">
    <text evidence="1">The sequence shown here is derived from an EMBL/GenBank/DDBJ whole genome shotgun (WGS) entry which is preliminary data.</text>
</comment>
<accession>A0ABX2Q1F3</accession>
<dbReference type="Proteomes" id="UP000626554">
    <property type="component" value="Unassembled WGS sequence"/>
</dbReference>
<name>A0ABX2Q1F3_9BACT</name>
<dbReference type="EMBL" id="JABKAV010000016">
    <property type="protein sequence ID" value="NVO84769.1"/>
    <property type="molecule type" value="Genomic_DNA"/>
</dbReference>
<reference evidence="1 2" key="1">
    <citation type="submission" date="2020-05" db="EMBL/GenBank/DDBJ databases">
        <title>Hymenobacter terrestris sp. nov. and Hymenobacter lapidiphilus sp. nov., isolated from regoliths in Antarctica.</title>
        <authorList>
            <person name="Sedlacek I."/>
            <person name="Pantucek R."/>
            <person name="Zeman M."/>
            <person name="Holochova P."/>
            <person name="Kralova S."/>
            <person name="Stankova E."/>
            <person name="Sedo O."/>
            <person name="Micenkova L."/>
            <person name="Svec P."/>
            <person name="Gupta V."/>
            <person name="Sood U."/>
            <person name="Korpole U.S."/>
            <person name="Lal R."/>
        </authorList>
    </citation>
    <scope>NUCLEOTIDE SEQUENCE [LARGE SCALE GENOMIC DNA]</scope>
    <source>
        <strain evidence="1 2">P5252</strain>
    </source>
</reference>
<keyword evidence="2" id="KW-1185">Reference proteome</keyword>
<proteinExistence type="predicted"/>
<dbReference type="InterPro" id="IPR025345">
    <property type="entry name" value="DUF4249"/>
</dbReference>
<protein>
    <submittedName>
        <fullName evidence="1">DUF4249 domain-containing protein</fullName>
    </submittedName>
</protein>
<evidence type="ECO:0000313" key="1">
    <source>
        <dbReference type="EMBL" id="NVO84769.1"/>
    </source>
</evidence>
<evidence type="ECO:0000313" key="2">
    <source>
        <dbReference type="Proteomes" id="UP000626554"/>
    </source>
</evidence>
<dbReference type="Pfam" id="PF14054">
    <property type="entry name" value="DUF4249"/>
    <property type="match status" value="1"/>
</dbReference>
<gene>
    <name evidence="1" type="ORF">HW556_07730</name>
</gene>
<sequence length="399" mass="43732">MKTPATFLRGLLAIVLLLPIGCVEPYAPDVIDAPPSLLVVDGFINAAGPTTIRLSRTASLAATITPPPEARARLVIEQQNGPNYPLTETTLGTYVSAANVLPAGSLCRLRITTGTGKEYASDFVPVKLTPPIETLRWTPANNQVNVLVSTRDDTGASQYYRWEYEQTWEITPPYRPSVEYVKLGSDTGFMRRIAIPYPTLCWTSNKSTRILLSQTTALSQDIVVDFRVQGLSAGSPELNTRYSILVRQQALTAAEYTYWEQLRKNTENIGSLFDPQPSQSVGNVRSLSADDASLVLGFVGAHSVTEKRQFISYEELPSNWSRSTGYEACLPPDTVFLGSRGLDPPSATPAQIQFLAFASQLYLPIDAIPNLSSAVAFTAKKRDCVDCRTRGTAVRPSFW</sequence>